<feature type="chain" id="PRO_5015959582" description="Lipoprotein" evidence="3">
    <location>
        <begin position="19"/>
        <end position="289"/>
    </location>
</feature>
<reference evidence="4 5" key="1">
    <citation type="submission" date="2017-08" db="EMBL/GenBank/DDBJ databases">
        <title>Infants hospitalized years apart are colonized by the same room-sourced microbial strains.</title>
        <authorList>
            <person name="Brooks B."/>
            <person name="Olm M.R."/>
            <person name="Firek B.A."/>
            <person name="Baker R."/>
            <person name="Thomas B.C."/>
            <person name="Morowitz M.J."/>
            <person name="Banfield J.F."/>
        </authorList>
    </citation>
    <scope>NUCLEOTIDE SEQUENCE [LARGE SCALE GENOMIC DNA]</scope>
    <source>
        <strain evidence="4">S2_003_000_R2_14</strain>
    </source>
</reference>
<feature type="signal peptide" evidence="3">
    <location>
        <begin position="1"/>
        <end position="18"/>
    </location>
</feature>
<feature type="compositionally biased region" description="Low complexity" evidence="1">
    <location>
        <begin position="23"/>
        <end position="102"/>
    </location>
</feature>
<dbReference type="PROSITE" id="PS51257">
    <property type="entry name" value="PROKAR_LIPOPROTEIN"/>
    <property type="match status" value="1"/>
</dbReference>
<comment type="caution">
    <text evidence="4">The sequence shown here is derived from an EMBL/GenBank/DDBJ whole genome shotgun (WGS) entry which is preliminary data.</text>
</comment>
<dbReference type="EMBL" id="QFQP01000035">
    <property type="protein sequence ID" value="PZR06934.1"/>
    <property type="molecule type" value="Genomic_DNA"/>
</dbReference>
<name>A0A2W5UUF7_9BACT</name>
<gene>
    <name evidence="4" type="ORF">DI536_29125</name>
</gene>
<evidence type="ECO:0000256" key="1">
    <source>
        <dbReference type="SAM" id="MobiDB-lite"/>
    </source>
</evidence>
<dbReference type="Pfam" id="PF11220">
    <property type="entry name" value="DUF3015"/>
    <property type="match status" value="1"/>
</dbReference>
<feature type="transmembrane region" description="Helical" evidence="2">
    <location>
        <begin position="108"/>
        <end position="129"/>
    </location>
</feature>
<dbReference type="Proteomes" id="UP000249061">
    <property type="component" value="Unassembled WGS sequence"/>
</dbReference>
<feature type="compositionally biased region" description="Pro residues" evidence="1">
    <location>
        <begin position="152"/>
        <end position="181"/>
    </location>
</feature>
<feature type="region of interest" description="Disordered" evidence="1">
    <location>
        <begin position="22"/>
        <end position="104"/>
    </location>
</feature>
<keyword evidence="2" id="KW-1133">Transmembrane helix</keyword>
<keyword evidence="2" id="KW-0472">Membrane</keyword>
<keyword evidence="2" id="KW-0812">Transmembrane</keyword>
<proteinExistence type="predicted"/>
<evidence type="ECO:0008006" key="6">
    <source>
        <dbReference type="Google" id="ProtNLM"/>
    </source>
</evidence>
<keyword evidence="3" id="KW-0732">Signal</keyword>
<evidence type="ECO:0000313" key="5">
    <source>
        <dbReference type="Proteomes" id="UP000249061"/>
    </source>
</evidence>
<dbReference type="InterPro" id="IPR021383">
    <property type="entry name" value="DUF3015"/>
</dbReference>
<protein>
    <recommendedName>
        <fullName evidence="6">Lipoprotein</fullName>
    </recommendedName>
</protein>
<feature type="region of interest" description="Disordered" evidence="1">
    <location>
        <begin position="146"/>
        <end position="181"/>
    </location>
</feature>
<evidence type="ECO:0000313" key="4">
    <source>
        <dbReference type="EMBL" id="PZR06934.1"/>
    </source>
</evidence>
<organism evidence="4 5">
    <name type="scientific">Archangium gephyra</name>
    <dbReference type="NCBI Taxonomy" id="48"/>
    <lineage>
        <taxon>Bacteria</taxon>
        <taxon>Pseudomonadati</taxon>
        <taxon>Myxococcota</taxon>
        <taxon>Myxococcia</taxon>
        <taxon>Myxococcales</taxon>
        <taxon>Cystobacterineae</taxon>
        <taxon>Archangiaceae</taxon>
        <taxon>Archangium</taxon>
    </lineage>
</organism>
<evidence type="ECO:0000256" key="3">
    <source>
        <dbReference type="SAM" id="SignalP"/>
    </source>
</evidence>
<sequence length="289" mass="30526">MKRTFWVGFVLLAGCVRAPLMTGNSSGDSANSANSANSSNGNSMPMSNSSKSSEQSTGSSAQSNQSSANSNASSQASSEGSRNSSTGSSQQSSNNTTDKSTSAPSSQIVMGSALLTAVAGGIVLTVFTVKWRHEARLERERLRQLQFSPDGHPIPQPMPYPVQPIPPDPSQPQAPEPDFAPAPFPKKAEVRDVDAKVLARSWLVANELQLKQDLALGWGPTLEDLAGLAGIAPAHRERFGKVLQRHRRELVVSAEVSPDEAAAVMARVGDLVMTDPVLRADAVVALAAW</sequence>
<evidence type="ECO:0000256" key="2">
    <source>
        <dbReference type="SAM" id="Phobius"/>
    </source>
</evidence>
<dbReference type="AlphaFoldDB" id="A0A2W5UUF7"/>
<accession>A0A2W5UUF7</accession>